<dbReference type="KEGG" id="paqt:E8L99_21555"/>
<feature type="transmembrane region" description="Helical" evidence="1">
    <location>
        <begin position="172"/>
        <end position="205"/>
    </location>
</feature>
<dbReference type="AlphaFoldDB" id="A0A4D7QNU5"/>
<dbReference type="Proteomes" id="UP000298588">
    <property type="component" value="Chromosome"/>
</dbReference>
<keyword evidence="1" id="KW-0812">Transmembrane</keyword>
<evidence type="ECO:0008006" key="4">
    <source>
        <dbReference type="Google" id="ProtNLM"/>
    </source>
</evidence>
<keyword evidence="1" id="KW-0472">Membrane</keyword>
<organism evidence="2 3">
    <name type="scientific">Phreatobacter aquaticus</name>
    <dbReference type="NCBI Taxonomy" id="2570229"/>
    <lineage>
        <taxon>Bacteria</taxon>
        <taxon>Pseudomonadati</taxon>
        <taxon>Pseudomonadota</taxon>
        <taxon>Alphaproteobacteria</taxon>
        <taxon>Hyphomicrobiales</taxon>
        <taxon>Phreatobacteraceae</taxon>
        <taxon>Phreatobacter</taxon>
    </lineage>
</organism>
<keyword evidence="1" id="KW-1133">Transmembrane helix</keyword>
<protein>
    <recommendedName>
        <fullName evidence="4">Transmembrane protein</fullName>
    </recommendedName>
</protein>
<dbReference type="RefSeq" id="WP_137101489.1">
    <property type="nucleotide sequence ID" value="NZ_CP039865.1"/>
</dbReference>
<feature type="transmembrane region" description="Helical" evidence="1">
    <location>
        <begin position="114"/>
        <end position="131"/>
    </location>
</feature>
<name>A0A4D7QNU5_9HYPH</name>
<dbReference type="EMBL" id="CP039865">
    <property type="protein sequence ID" value="QCK88161.1"/>
    <property type="molecule type" value="Genomic_DNA"/>
</dbReference>
<sequence length="714" mass="75510">MTLTGLVRMTLTGAALLLAGFAIAMTLRHVTPVHYWDQWEMVRTLARDPAEPWTIRYLFAAHNEHIIATSKLFFLVDLTLFGFTNWFLIATILASHVLLAGLLARLATPDSGSLGGMLVIWAVFAATMLSLCQWENLLVGFQTQFAFVLIFAIATNWIATRALLAKSQRDRLAMAALTALAAFLCIFSMGNGIGIIASLVFLLIAYRARPATWLSVMIPCLAFVGLFFWLTSGSVPVGNLALRNPLSMALFAFALIGSPFTSQPALAGPIGGGFVAVFALAFIQRIALPWWRREPIDAGVLLLTAFAGFLFATIAAAAWGRSPLGIAAATSSRYATPVLALWLTVAASLIRQIRLKGRAEGSPREIAVLSAALAIAAVTSLRPGNAVHMEAHRTPLVQASHFALSGVTSSPAIGALYPHPAMIQDALAYLRRERLGIFSGRSGLAVPPAVVSAGEAPLCLSGAVDAISRVGPDQWQASGWITDPATAKPPRWIVAIDRADRVIGFSSPGVMPLPPGRPAAGSRAQPRFLVPIHPLPASAPSALLAISEPEGVNCRLPLPDTMPSRLVEPFAPLASAVGEVRLTGQAKRGGYPALPGFVGPLGGAEVLGTWATSDADTGSVAITIDPVRDGCADLLLPIARGPTPSGLSVTLTAASGATETLGLDTLPFHAWRAIRIDRDLLCPAGRPQTLTITLTDQGRDWGSWAAIVRPGRQP</sequence>
<feature type="transmembrane region" description="Helical" evidence="1">
    <location>
        <begin position="300"/>
        <end position="319"/>
    </location>
</feature>
<dbReference type="OrthoDB" id="7330808at2"/>
<evidence type="ECO:0000313" key="3">
    <source>
        <dbReference type="Proteomes" id="UP000298588"/>
    </source>
</evidence>
<feature type="transmembrane region" description="Helical" evidence="1">
    <location>
        <begin position="266"/>
        <end position="288"/>
    </location>
</feature>
<feature type="transmembrane region" description="Helical" evidence="1">
    <location>
        <begin position="137"/>
        <end position="160"/>
    </location>
</feature>
<gene>
    <name evidence="2" type="ORF">E8L99_21555</name>
</gene>
<feature type="transmembrane region" description="Helical" evidence="1">
    <location>
        <begin position="211"/>
        <end position="230"/>
    </location>
</feature>
<accession>A0A4D7QNU5</accession>
<evidence type="ECO:0000313" key="2">
    <source>
        <dbReference type="EMBL" id="QCK88161.1"/>
    </source>
</evidence>
<proteinExistence type="predicted"/>
<keyword evidence="3" id="KW-1185">Reference proteome</keyword>
<evidence type="ECO:0000256" key="1">
    <source>
        <dbReference type="SAM" id="Phobius"/>
    </source>
</evidence>
<reference evidence="2 3" key="1">
    <citation type="submission" date="2019-04" db="EMBL/GenBank/DDBJ databases">
        <title>Phreatobacter aquaticus sp. nov.</title>
        <authorList>
            <person name="Choi A."/>
            <person name="Baek K."/>
        </authorList>
    </citation>
    <scope>NUCLEOTIDE SEQUENCE [LARGE SCALE GENOMIC DNA]</scope>
    <source>
        <strain evidence="2 3">NMCR1094</strain>
    </source>
</reference>
<feature type="transmembrane region" description="Helical" evidence="1">
    <location>
        <begin position="86"/>
        <end position="107"/>
    </location>
</feature>
<feature type="transmembrane region" description="Helical" evidence="1">
    <location>
        <begin position="242"/>
        <end position="260"/>
    </location>
</feature>